<dbReference type="InterPro" id="IPR043777">
    <property type="entry name" value="DUF5719"/>
</dbReference>
<protein>
    <recommendedName>
        <fullName evidence="3">Secreted protein</fullName>
    </recommendedName>
</protein>
<proteinExistence type="predicted"/>
<keyword evidence="2" id="KW-1185">Reference proteome</keyword>
<dbReference type="Proteomes" id="UP000007947">
    <property type="component" value="Chromosome"/>
</dbReference>
<evidence type="ECO:0000313" key="2">
    <source>
        <dbReference type="Proteomes" id="UP000007947"/>
    </source>
</evidence>
<accession>F5XQR8</accession>
<dbReference type="Pfam" id="PF18986">
    <property type="entry name" value="DUF5719"/>
    <property type="match status" value="1"/>
</dbReference>
<dbReference type="STRING" id="1032480.MLP_39260"/>
<evidence type="ECO:0000313" key="1">
    <source>
        <dbReference type="EMBL" id="BAK36940.1"/>
    </source>
</evidence>
<reference evidence="1 2" key="1">
    <citation type="submission" date="2011-05" db="EMBL/GenBank/DDBJ databases">
        <title>Whole genome sequence of Microlunatus phosphovorus NM-1.</title>
        <authorList>
            <person name="Hosoyama A."/>
            <person name="Sasaki K."/>
            <person name="Harada T."/>
            <person name="Igarashi R."/>
            <person name="Kawakoshi A."/>
            <person name="Sasagawa M."/>
            <person name="Fukada J."/>
            <person name="Nakamura S."/>
            <person name="Katano Y."/>
            <person name="Hanada S."/>
            <person name="Kamagata Y."/>
            <person name="Nakamura N."/>
            <person name="Yamazaki S."/>
            <person name="Fujita N."/>
        </authorList>
    </citation>
    <scope>NUCLEOTIDE SEQUENCE [LARGE SCALE GENOMIC DNA]</scope>
    <source>
        <strain evidence="2">ATCC 700054 / DSM 10555 / JCM 9379 / NBRC 101784 / NCIMB 13414 / VKM Ac-1990 / NM-1</strain>
    </source>
</reference>
<gene>
    <name evidence="1" type="ordered locus">MLP_39260</name>
</gene>
<dbReference type="EMBL" id="AP012204">
    <property type="protein sequence ID" value="BAK36940.1"/>
    <property type="molecule type" value="Genomic_DNA"/>
</dbReference>
<dbReference type="HOGENOM" id="CLU_564763_0_0_11"/>
<evidence type="ECO:0008006" key="3">
    <source>
        <dbReference type="Google" id="ProtNLM"/>
    </source>
</evidence>
<dbReference type="RefSeq" id="WP_013864782.1">
    <property type="nucleotide sequence ID" value="NC_015635.1"/>
</dbReference>
<sequence length="483" mass="48341">MSPRRSQATGPFRQVVTVSAALAAVALVVAGGTVLQPQAAPVTVAQAPLVGRTTTVCTTTPDKEATATLSAIAVRKAPGREGALTATELDSGSPLLTIEKQGFGEQKDAPAKPALLTGEGVMATAGSGAVSSRATKGEQSGLMAAPCAAPATEQWFVGVGANPAYRTELVLTNPDAGQAEVDLRFYGRDGIVVVPGSPGLMIEGGTSRTVSLDTLVTVQGPLTVSVRASTGRVSAVALNRRSLDFAPTGADWQVSAVPPAHSVVIPGIPEGSGTRTLLVANPGTNRAQVSVSVLGAAGGFAPAGAETVEVPPESTAEVSVAQGLAGAAAGIQLTSDQPITGSVISEAIGKDALPDIAIQSAAAPIVRTGVVPLVYLDKTDAQLVLSNGGDGDVPLTFEVYGYDGVKIHDDDVLLVPHATATRRLTMGEAAYLVVSAPAGATVMGGVTFLANSGGIAGVATLPVTSPDVASRAPQVTFDPSVAR</sequence>
<dbReference type="KEGG" id="mph:MLP_39260"/>
<dbReference type="AlphaFoldDB" id="F5XQR8"/>
<dbReference type="OrthoDB" id="3729011at2"/>
<organism evidence="1 2">
    <name type="scientific">Microlunatus phosphovorus (strain ATCC 700054 / DSM 10555 / JCM 9379 / NBRC 101784 / NCIMB 13414 / VKM Ac-1990 / NM-1)</name>
    <dbReference type="NCBI Taxonomy" id="1032480"/>
    <lineage>
        <taxon>Bacteria</taxon>
        <taxon>Bacillati</taxon>
        <taxon>Actinomycetota</taxon>
        <taxon>Actinomycetes</taxon>
        <taxon>Propionibacteriales</taxon>
        <taxon>Propionibacteriaceae</taxon>
        <taxon>Microlunatus</taxon>
    </lineage>
</organism>
<name>F5XQR8_MICPN</name>
<dbReference type="eggNOG" id="COG3147">
    <property type="taxonomic scope" value="Bacteria"/>
</dbReference>